<accession>A0A090KSR0</accession>
<evidence type="ECO:0000313" key="2">
    <source>
        <dbReference type="Proteomes" id="UP000035682"/>
    </source>
</evidence>
<reference evidence="1" key="2">
    <citation type="submission" date="2014-09" db="EMBL/GenBank/DDBJ databases">
        <authorList>
            <person name="Aslett A.Martin."/>
        </authorList>
    </citation>
    <scope>NUCLEOTIDE SEQUENCE</scope>
    <source>
        <strain evidence="1">ED321 Heterogonic</strain>
    </source>
</reference>
<dbReference type="Proteomes" id="UP000035682">
    <property type="component" value="Unplaced"/>
</dbReference>
<keyword evidence="2" id="KW-1185">Reference proteome</keyword>
<dbReference type="OrthoDB" id="5837354at2759"/>
<dbReference type="EMBL" id="LN609399">
    <property type="protein sequence ID" value="CEF60540.1"/>
    <property type="molecule type" value="Genomic_DNA"/>
</dbReference>
<organism evidence="1">
    <name type="scientific">Strongyloides ratti</name>
    <name type="common">Parasitic roundworm</name>
    <dbReference type="NCBI Taxonomy" id="34506"/>
    <lineage>
        <taxon>Eukaryota</taxon>
        <taxon>Metazoa</taxon>
        <taxon>Ecdysozoa</taxon>
        <taxon>Nematoda</taxon>
        <taxon>Chromadorea</taxon>
        <taxon>Rhabditida</taxon>
        <taxon>Tylenchina</taxon>
        <taxon>Panagrolaimomorpha</taxon>
        <taxon>Strongyloidoidea</taxon>
        <taxon>Strongyloididae</taxon>
        <taxon>Strongyloides</taxon>
    </lineage>
</organism>
<evidence type="ECO:0000313" key="3">
    <source>
        <dbReference type="WBParaSite" id="SRAE_X000227700.1"/>
    </source>
</evidence>
<evidence type="ECO:0000313" key="4">
    <source>
        <dbReference type="WormBase" id="SRAE_X000227700"/>
    </source>
</evidence>
<dbReference type="CTD" id="36385353"/>
<name>A0A090KSR0_STRRB</name>
<dbReference type="PROSITE" id="PS51257">
    <property type="entry name" value="PROKAR_LIPOPROTEIN"/>
    <property type="match status" value="1"/>
</dbReference>
<dbReference type="WBParaSite" id="SRAE_X000227700.1">
    <property type="protein sequence ID" value="SRAE_X000227700.1"/>
    <property type="gene ID" value="WBGene00267859"/>
</dbReference>
<protein>
    <submittedName>
        <fullName evidence="3">PAN-1 domain and Apple-like domain-containing protein</fullName>
    </submittedName>
</protein>
<dbReference type="RefSeq" id="XP_024499749.1">
    <property type="nucleotide sequence ID" value="XM_024645469.1"/>
</dbReference>
<dbReference type="AlphaFoldDB" id="A0A090KSR0"/>
<sequence>MINYKGVFYFLSSIIFIAYSCPRKRVIPNPEIPPNSNLPKYEKNVDISGLPSNTWVGARRFTLMQSMECKGTKITEIPNILDADQCRDACQQYNCVAVNIFQISEFNFMCEILEEIFSYEPAQGASCYMVDIPLSE</sequence>
<gene>
    <name evidence="1 3 4" type="ORF">SRAE_X000227700</name>
</gene>
<dbReference type="GeneID" id="36385353"/>
<reference evidence="2" key="1">
    <citation type="submission" date="2014-09" db="EMBL/GenBank/DDBJ databases">
        <authorList>
            <person name="Martin A.A."/>
        </authorList>
    </citation>
    <scope>NUCLEOTIDE SEQUENCE</scope>
    <source>
        <strain evidence="2">ED321</strain>
    </source>
</reference>
<evidence type="ECO:0000313" key="1">
    <source>
        <dbReference type="EMBL" id="CEF60540.1"/>
    </source>
</evidence>
<dbReference type="WormBase" id="SRAE_X000227700">
    <property type="protein sequence ID" value="SRP04388"/>
    <property type="gene ID" value="WBGene00267859"/>
</dbReference>
<reference evidence="3" key="3">
    <citation type="submission" date="2020-12" db="UniProtKB">
        <authorList>
            <consortium name="WormBaseParasite"/>
        </authorList>
    </citation>
    <scope>IDENTIFICATION</scope>
</reference>
<proteinExistence type="predicted"/>